<evidence type="ECO:0000313" key="2">
    <source>
        <dbReference type="EMBL" id="GAA4205295.1"/>
    </source>
</evidence>
<dbReference type="InterPro" id="IPR020904">
    <property type="entry name" value="Sc_DH/Rdtase_CS"/>
</dbReference>
<evidence type="ECO:0000313" key="3">
    <source>
        <dbReference type="Proteomes" id="UP001501251"/>
    </source>
</evidence>
<dbReference type="PROSITE" id="PS00061">
    <property type="entry name" value="ADH_SHORT"/>
    <property type="match status" value="1"/>
</dbReference>
<name>A0ABP8BF22_9ACTN</name>
<dbReference type="RefSeq" id="WP_344922055.1">
    <property type="nucleotide sequence ID" value="NZ_BAABAQ010000014.1"/>
</dbReference>
<reference evidence="3" key="1">
    <citation type="journal article" date="2019" name="Int. J. Syst. Evol. Microbiol.">
        <title>The Global Catalogue of Microorganisms (GCM) 10K type strain sequencing project: providing services to taxonomists for standard genome sequencing and annotation.</title>
        <authorList>
            <consortium name="The Broad Institute Genomics Platform"/>
            <consortium name="The Broad Institute Genome Sequencing Center for Infectious Disease"/>
            <person name="Wu L."/>
            <person name="Ma J."/>
        </authorList>
    </citation>
    <scope>NUCLEOTIDE SEQUENCE [LARGE SCALE GENOMIC DNA]</scope>
    <source>
        <strain evidence="3">JCM 17388</strain>
    </source>
</reference>
<dbReference type="InterPro" id="IPR050259">
    <property type="entry name" value="SDR"/>
</dbReference>
<proteinExistence type="inferred from homology"/>
<dbReference type="SUPFAM" id="SSF51735">
    <property type="entry name" value="NAD(P)-binding Rossmann-fold domains"/>
    <property type="match status" value="1"/>
</dbReference>
<dbReference type="PANTHER" id="PTHR42879">
    <property type="entry name" value="3-OXOACYL-(ACYL-CARRIER-PROTEIN) REDUCTASE"/>
    <property type="match status" value="1"/>
</dbReference>
<dbReference type="InterPro" id="IPR010916">
    <property type="entry name" value="TonB_box_CS"/>
</dbReference>
<comment type="similarity">
    <text evidence="1">Belongs to the short-chain dehydrogenases/reductases (SDR) family.</text>
</comment>
<dbReference type="PRINTS" id="PR00080">
    <property type="entry name" value="SDRFAMILY"/>
</dbReference>
<sequence length="256" mass="27205">MTDTTAGARPISAQRPEKPVALVTGASGGFGAAVAIELDRLGCRVALHYNSAEDGAREVSERLTNDSITVQANVGSWDSVSALHRRVVEELGEVDILVSNAAIRKDALMMSQSPEVWGEVIQTNLMGTFHVCRAVVPSMVKRRWGRIINVVSPSALVATSGQTAYAASKSGVIALTRTLATECGRRGVTVNAISPGFMETRMTANATEKFRQNLAANLPVPRLTTPEEVAPAIRVFLDNDYVTGQVLSVDGGISLT</sequence>
<dbReference type="Pfam" id="PF13561">
    <property type="entry name" value="adh_short_C2"/>
    <property type="match status" value="1"/>
</dbReference>
<dbReference type="EMBL" id="BAABAQ010000014">
    <property type="protein sequence ID" value="GAA4205295.1"/>
    <property type="molecule type" value="Genomic_DNA"/>
</dbReference>
<dbReference type="InterPro" id="IPR036291">
    <property type="entry name" value="NAD(P)-bd_dom_sf"/>
</dbReference>
<dbReference type="PROSITE" id="PS00430">
    <property type="entry name" value="TONB_DEPENDENT_REC_1"/>
    <property type="match status" value="1"/>
</dbReference>
<evidence type="ECO:0000256" key="1">
    <source>
        <dbReference type="ARBA" id="ARBA00006484"/>
    </source>
</evidence>
<dbReference type="PANTHER" id="PTHR42879:SF2">
    <property type="entry name" value="3-OXOACYL-[ACYL-CARRIER-PROTEIN] REDUCTASE FABG"/>
    <property type="match status" value="1"/>
</dbReference>
<keyword evidence="3" id="KW-1185">Reference proteome</keyword>
<gene>
    <name evidence="2" type="primary">fabG_4</name>
    <name evidence="2" type="ORF">GCM10022252_65650</name>
</gene>
<comment type="caution">
    <text evidence="2">The sequence shown here is derived from an EMBL/GenBank/DDBJ whole genome shotgun (WGS) entry which is preliminary data.</text>
</comment>
<dbReference type="Proteomes" id="UP001501251">
    <property type="component" value="Unassembled WGS sequence"/>
</dbReference>
<dbReference type="Gene3D" id="3.40.50.720">
    <property type="entry name" value="NAD(P)-binding Rossmann-like Domain"/>
    <property type="match status" value="1"/>
</dbReference>
<protein>
    <submittedName>
        <fullName evidence="2">3-oxoacyl-[acyl-carrier-protein] reductase</fullName>
    </submittedName>
</protein>
<organism evidence="2 3">
    <name type="scientific">Streptosporangium oxazolinicum</name>
    <dbReference type="NCBI Taxonomy" id="909287"/>
    <lineage>
        <taxon>Bacteria</taxon>
        <taxon>Bacillati</taxon>
        <taxon>Actinomycetota</taxon>
        <taxon>Actinomycetes</taxon>
        <taxon>Streptosporangiales</taxon>
        <taxon>Streptosporangiaceae</taxon>
        <taxon>Streptosporangium</taxon>
    </lineage>
</organism>
<dbReference type="InterPro" id="IPR002347">
    <property type="entry name" value="SDR_fam"/>
</dbReference>
<accession>A0ABP8BF22</accession>
<dbReference type="PRINTS" id="PR00081">
    <property type="entry name" value="GDHRDH"/>
</dbReference>